<feature type="domain" description="Dienelactone hydrolase" evidence="2">
    <location>
        <begin position="69"/>
        <end position="284"/>
    </location>
</feature>
<protein>
    <recommendedName>
        <fullName evidence="2">Dienelactone hydrolase domain-containing protein</fullName>
    </recommendedName>
</protein>
<dbReference type="InterPro" id="IPR029058">
    <property type="entry name" value="AB_hydrolase_fold"/>
</dbReference>
<dbReference type="PANTHER" id="PTHR17630:SF44">
    <property type="entry name" value="PROTEIN AIM2"/>
    <property type="match status" value="1"/>
</dbReference>
<dbReference type="SUPFAM" id="SSF53474">
    <property type="entry name" value="alpha/beta-Hydrolases"/>
    <property type="match status" value="1"/>
</dbReference>
<comment type="caution">
    <text evidence="3">The sequence shown here is derived from an EMBL/GenBank/DDBJ whole genome shotgun (WGS) entry which is preliminary data.</text>
</comment>
<evidence type="ECO:0000259" key="2">
    <source>
        <dbReference type="Pfam" id="PF01738"/>
    </source>
</evidence>
<evidence type="ECO:0000256" key="1">
    <source>
        <dbReference type="SAM" id="SignalP"/>
    </source>
</evidence>
<feature type="chain" id="PRO_5034585145" description="Dienelactone hydrolase domain-containing protein" evidence="1">
    <location>
        <begin position="20"/>
        <end position="287"/>
    </location>
</feature>
<proteinExistence type="predicted"/>
<dbReference type="Proteomes" id="UP000433883">
    <property type="component" value="Unassembled WGS sequence"/>
</dbReference>
<dbReference type="PANTHER" id="PTHR17630">
    <property type="entry name" value="DIENELACTONE HYDROLASE"/>
    <property type="match status" value="1"/>
</dbReference>
<keyword evidence="1" id="KW-0732">Signal</keyword>
<dbReference type="Pfam" id="PF01738">
    <property type="entry name" value="DLH"/>
    <property type="match status" value="1"/>
</dbReference>
<evidence type="ECO:0000313" key="3">
    <source>
        <dbReference type="EMBL" id="KAE9978976.1"/>
    </source>
</evidence>
<gene>
    <name evidence="3" type="ORF">BLS_000146</name>
</gene>
<dbReference type="AlphaFoldDB" id="A0A8H3UYN2"/>
<reference evidence="3 4" key="1">
    <citation type="submission" date="2019-11" db="EMBL/GenBank/DDBJ databases">
        <title>Venturia inaequalis Genome Resource.</title>
        <authorList>
            <person name="Lichtner F.J."/>
        </authorList>
    </citation>
    <scope>NUCLEOTIDE SEQUENCE [LARGE SCALE GENOMIC DNA]</scope>
    <source>
        <strain evidence="3">Bline_iso_100314</strain>
    </source>
</reference>
<organism evidence="3 4">
    <name type="scientific">Venturia inaequalis</name>
    <name type="common">Apple scab fungus</name>
    <dbReference type="NCBI Taxonomy" id="5025"/>
    <lineage>
        <taxon>Eukaryota</taxon>
        <taxon>Fungi</taxon>
        <taxon>Dikarya</taxon>
        <taxon>Ascomycota</taxon>
        <taxon>Pezizomycotina</taxon>
        <taxon>Dothideomycetes</taxon>
        <taxon>Pleosporomycetidae</taxon>
        <taxon>Venturiales</taxon>
        <taxon>Venturiaceae</taxon>
        <taxon>Venturia</taxon>
    </lineage>
</organism>
<dbReference type="EMBL" id="WNWQ01000101">
    <property type="protein sequence ID" value="KAE9978976.1"/>
    <property type="molecule type" value="Genomic_DNA"/>
</dbReference>
<feature type="signal peptide" evidence="1">
    <location>
        <begin position="1"/>
        <end position="19"/>
    </location>
</feature>
<name>A0A8H3UYN2_VENIN</name>
<dbReference type="GO" id="GO:0016787">
    <property type="term" value="F:hydrolase activity"/>
    <property type="evidence" value="ECO:0007669"/>
    <property type="project" value="InterPro"/>
</dbReference>
<dbReference type="Gene3D" id="3.40.50.1820">
    <property type="entry name" value="alpha/beta hydrolase"/>
    <property type="match status" value="1"/>
</dbReference>
<sequence length="287" mass="30977">MMVKISLFMVGALVGSSYSNPVAKDDYAPDTLAYEHPGSVIRQMQPSRGGAVLHDGINSTGEYKDFGGINTYLSYPSSKKTDIAVLYLTDIFGLPLVNNRLLGDSLAKAGYFVVIPDLFKGDAIPSDALDPGSTFNMTAWRMRHTVAMADAIVEQTIKTMRSELAVKKIGAVGYCYGGKYVARFLAAGKGLDAGFTAHPSSVELSEWDAVGYPLSIAYGDLDASNNASARSSAEATFIKGGKTYQTSLYAGAEHGFAVRTNLTDPKKRFAQESAYVQAVRWFDAWIK</sequence>
<dbReference type="OrthoDB" id="17560at2759"/>
<dbReference type="InterPro" id="IPR002925">
    <property type="entry name" value="Dienelactn_hydro"/>
</dbReference>
<evidence type="ECO:0000313" key="4">
    <source>
        <dbReference type="Proteomes" id="UP000433883"/>
    </source>
</evidence>
<accession>A0A8H3UYN2</accession>